<protein>
    <recommendedName>
        <fullName evidence="4">tRNA N(3)-methylcytidine methyltransferase</fullName>
        <ecNumber evidence="4">2.1.1.-</ecNumber>
    </recommendedName>
</protein>
<gene>
    <name evidence="5" type="ORF">NQ318_013707</name>
</gene>
<dbReference type="Gene3D" id="3.40.50.150">
    <property type="entry name" value="Vaccinia Virus protein VP39"/>
    <property type="match status" value="1"/>
</dbReference>
<dbReference type="PANTHER" id="PTHR22809">
    <property type="entry name" value="METHYLTRANSFERASE-RELATED"/>
    <property type="match status" value="1"/>
</dbReference>
<dbReference type="SUPFAM" id="SSF53335">
    <property type="entry name" value="S-adenosyl-L-methionine-dependent methyltransferases"/>
    <property type="match status" value="1"/>
</dbReference>
<dbReference type="Proteomes" id="UP001162162">
    <property type="component" value="Unassembled WGS sequence"/>
</dbReference>
<dbReference type="EMBL" id="JAPWTK010000008">
    <property type="protein sequence ID" value="KAJ8960425.1"/>
    <property type="molecule type" value="Genomic_DNA"/>
</dbReference>
<evidence type="ECO:0000313" key="6">
    <source>
        <dbReference type="Proteomes" id="UP001162162"/>
    </source>
</evidence>
<organism evidence="5 6">
    <name type="scientific">Aromia moschata</name>
    <dbReference type="NCBI Taxonomy" id="1265417"/>
    <lineage>
        <taxon>Eukaryota</taxon>
        <taxon>Metazoa</taxon>
        <taxon>Ecdysozoa</taxon>
        <taxon>Arthropoda</taxon>
        <taxon>Hexapoda</taxon>
        <taxon>Insecta</taxon>
        <taxon>Pterygota</taxon>
        <taxon>Neoptera</taxon>
        <taxon>Endopterygota</taxon>
        <taxon>Coleoptera</taxon>
        <taxon>Polyphaga</taxon>
        <taxon>Cucujiformia</taxon>
        <taxon>Chrysomeloidea</taxon>
        <taxon>Cerambycidae</taxon>
        <taxon>Cerambycinae</taxon>
        <taxon>Callichromatini</taxon>
        <taxon>Aromia</taxon>
    </lineage>
</organism>
<dbReference type="CDD" id="cd02440">
    <property type="entry name" value="AdoMet_MTases"/>
    <property type="match status" value="1"/>
</dbReference>
<keyword evidence="2 4" id="KW-0489">Methyltransferase</keyword>
<evidence type="ECO:0000256" key="3">
    <source>
        <dbReference type="ARBA" id="ARBA00022679"/>
    </source>
</evidence>
<evidence type="ECO:0000256" key="4">
    <source>
        <dbReference type="PIRNR" id="PIRNR037755"/>
    </source>
</evidence>
<dbReference type="GO" id="GO:0008173">
    <property type="term" value="F:RNA methyltransferase activity"/>
    <property type="evidence" value="ECO:0007669"/>
    <property type="project" value="UniProtKB-ARBA"/>
</dbReference>
<evidence type="ECO:0000256" key="1">
    <source>
        <dbReference type="ARBA" id="ARBA00009725"/>
    </source>
</evidence>
<evidence type="ECO:0000313" key="5">
    <source>
        <dbReference type="EMBL" id="KAJ8960425.1"/>
    </source>
</evidence>
<sequence>MDISEISKNAKRLTVEEQQRLSLQNSRMVSQHKARMLEVEAKKHWDLFYKRNETRFFKDRHWTTREFEELLGENVDSPRTLFEVGCGVGNFIYPLIEEKLNFNVVACDLSPRAVEMVKSNPQYDSGCMKVFQCDITTDEVFGQVDKCTIDIATLIFTLSAVHPEKFVLILKNLHKLLKPGGIVLFRDYGLYDMAQLRFKPGCKIAENFYVRQDGTRSYYFSVEEVEGLFNESGFEVIVNSYIHRRTVNKKENIDVPRIFLILPEMPLEFERPVSTLRFSWKTHFVLEFYFEGSTMKGVII</sequence>
<dbReference type="Pfam" id="PF13489">
    <property type="entry name" value="Methyltransf_23"/>
    <property type="match status" value="1"/>
</dbReference>
<evidence type="ECO:0000256" key="2">
    <source>
        <dbReference type="ARBA" id="ARBA00022603"/>
    </source>
</evidence>
<proteinExistence type="inferred from homology"/>
<keyword evidence="6" id="KW-1185">Reference proteome</keyword>
<dbReference type="InterPro" id="IPR026113">
    <property type="entry name" value="METTL2/6/8-like"/>
</dbReference>
<dbReference type="PANTHER" id="PTHR22809:SF5">
    <property type="entry name" value="TRNA N(3)-METHYLCYTIDINE METHYLTRANSFERASE METTL6"/>
    <property type="match status" value="1"/>
</dbReference>
<comment type="similarity">
    <text evidence="1 4">Belongs to the methyltransferase superfamily. METL family.</text>
</comment>
<dbReference type="GO" id="GO:0008757">
    <property type="term" value="F:S-adenosylmethionine-dependent methyltransferase activity"/>
    <property type="evidence" value="ECO:0007669"/>
    <property type="project" value="UniProtKB-ARBA"/>
</dbReference>
<dbReference type="PIRSF" id="PIRSF037755">
    <property type="entry name" value="Mettl2_prd"/>
    <property type="match status" value="1"/>
</dbReference>
<accession>A0AAV8Z8B9</accession>
<comment type="function">
    <text evidence="4">S-adenosyl-L-methionine-dependent methyltransferase.</text>
</comment>
<dbReference type="AlphaFoldDB" id="A0AAV8Z8B9"/>
<reference evidence="5" key="1">
    <citation type="journal article" date="2023" name="Insect Mol. Biol.">
        <title>Genome sequencing provides insights into the evolution of gene families encoding plant cell wall-degrading enzymes in longhorned beetles.</title>
        <authorList>
            <person name="Shin N.R."/>
            <person name="Okamura Y."/>
            <person name="Kirsch R."/>
            <person name="Pauchet Y."/>
        </authorList>
    </citation>
    <scope>NUCLEOTIDE SEQUENCE</scope>
    <source>
        <strain evidence="5">AMC_N1</strain>
    </source>
</reference>
<name>A0AAV8Z8B9_9CUCU</name>
<dbReference type="InterPro" id="IPR029063">
    <property type="entry name" value="SAM-dependent_MTases_sf"/>
</dbReference>
<dbReference type="EC" id="2.1.1.-" evidence="4"/>
<keyword evidence="3 4" id="KW-0808">Transferase</keyword>
<dbReference type="GO" id="GO:0032259">
    <property type="term" value="P:methylation"/>
    <property type="evidence" value="ECO:0007669"/>
    <property type="project" value="UniProtKB-KW"/>
</dbReference>
<comment type="caution">
    <text evidence="5">The sequence shown here is derived from an EMBL/GenBank/DDBJ whole genome shotgun (WGS) entry which is preliminary data.</text>
</comment>